<evidence type="ECO:0008006" key="4">
    <source>
        <dbReference type="Google" id="ProtNLM"/>
    </source>
</evidence>
<protein>
    <recommendedName>
        <fullName evidence="4">Phospholipase</fullName>
    </recommendedName>
</protein>
<reference evidence="3" key="1">
    <citation type="submission" date="2016-10" db="EMBL/GenBank/DDBJ databases">
        <authorList>
            <person name="Varghese N."/>
            <person name="Submissions S."/>
        </authorList>
    </citation>
    <scope>NUCLEOTIDE SEQUENCE [LARGE SCALE GENOMIC DNA]</scope>
    <source>
        <strain evidence="3">Gh-67</strain>
    </source>
</reference>
<dbReference type="AlphaFoldDB" id="A0A1G8AKZ4"/>
<sequence>MTKRLIHILILLANGTFVTAQHLAGMKKSGMQTHQEMIRKIPYLLYFPKDYDLDSAKRHHLVMFLHGSGESGSDLEKRF</sequence>
<dbReference type="InterPro" id="IPR029058">
    <property type="entry name" value="AB_hydrolase_fold"/>
</dbReference>
<keyword evidence="1" id="KW-0732">Signal</keyword>
<evidence type="ECO:0000313" key="3">
    <source>
        <dbReference type="Proteomes" id="UP000199705"/>
    </source>
</evidence>
<keyword evidence="3" id="KW-1185">Reference proteome</keyword>
<feature type="signal peptide" evidence="1">
    <location>
        <begin position="1"/>
        <end position="20"/>
    </location>
</feature>
<dbReference type="STRING" id="551996.SAMN05192573_107227"/>
<dbReference type="EMBL" id="FNCG01000007">
    <property type="protein sequence ID" value="SDH21426.1"/>
    <property type="molecule type" value="Genomic_DNA"/>
</dbReference>
<proteinExistence type="predicted"/>
<organism evidence="2 3">
    <name type="scientific">Mucilaginibacter gossypii</name>
    <dbReference type="NCBI Taxonomy" id="551996"/>
    <lineage>
        <taxon>Bacteria</taxon>
        <taxon>Pseudomonadati</taxon>
        <taxon>Bacteroidota</taxon>
        <taxon>Sphingobacteriia</taxon>
        <taxon>Sphingobacteriales</taxon>
        <taxon>Sphingobacteriaceae</taxon>
        <taxon>Mucilaginibacter</taxon>
    </lineage>
</organism>
<dbReference type="Gene3D" id="3.40.50.1820">
    <property type="entry name" value="alpha/beta hydrolase"/>
    <property type="match status" value="1"/>
</dbReference>
<gene>
    <name evidence="2" type="ORF">SAMN05192573_107227</name>
</gene>
<evidence type="ECO:0000256" key="1">
    <source>
        <dbReference type="SAM" id="SignalP"/>
    </source>
</evidence>
<dbReference type="RefSeq" id="WP_091168997.1">
    <property type="nucleotide sequence ID" value="NZ_FNCG01000007.1"/>
</dbReference>
<dbReference type="Proteomes" id="UP000199705">
    <property type="component" value="Unassembled WGS sequence"/>
</dbReference>
<accession>A0A1G8AKZ4</accession>
<evidence type="ECO:0000313" key="2">
    <source>
        <dbReference type="EMBL" id="SDH21426.1"/>
    </source>
</evidence>
<feature type="chain" id="PRO_5011752863" description="Phospholipase" evidence="1">
    <location>
        <begin position="21"/>
        <end position="79"/>
    </location>
</feature>
<name>A0A1G8AKZ4_9SPHI</name>